<gene>
    <name evidence="1" type="ORF">DN730_06995</name>
</gene>
<sequence length="151" mass="16321">MSKRLPAPFIGVALIAGAAWVAVQSYQQHFSGPLLSDAEQAKINVSLLSFPRPLPALHSSNAGKWFVARLQPDYCDAICQGDMAQSKSWGIKVITPQAPTYDDIETTLSAPNYSAHQGKVLLINPEGEFAGSLQPPYSARRVATALEKLNK</sequence>
<name>A0A370UC71_9GAMM</name>
<keyword evidence="2" id="KW-1185">Reference proteome</keyword>
<dbReference type="OrthoDB" id="6105116at2"/>
<proteinExistence type="predicted"/>
<accession>A0A370UC71</accession>
<comment type="caution">
    <text evidence="1">The sequence shown here is derived from an EMBL/GenBank/DDBJ whole genome shotgun (WGS) entry which is preliminary data.</text>
</comment>
<evidence type="ECO:0000313" key="1">
    <source>
        <dbReference type="EMBL" id="RDL45348.1"/>
    </source>
</evidence>
<organism evidence="1 2">
    <name type="scientific">Marinomonas piezotolerans</name>
    <dbReference type="NCBI Taxonomy" id="2213058"/>
    <lineage>
        <taxon>Bacteria</taxon>
        <taxon>Pseudomonadati</taxon>
        <taxon>Pseudomonadota</taxon>
        <taxon>Gammaproteobacteria</taxon>
        <taxon>Oceanospirillales</taxon>
        <taxon>Oceanospirillaceae</taxon>
        <taxon>Marinomonas</taxon>
    </lineage>
</organism>
<evidence type="ECO:0000313" key="2">
    <source>
        <dbReference type="Proteomes" id="UP000254326"/>
    </source>
</evidence>
<dbReference type="RefSeq" id="WP_115467381.1">
    <property type="nucleotide sequence ID" value="NZ_QKRA01000002.1"/>
</dbReference>
<protein>
    <submittedName>
        <fullName evidence="1">Uncharacterized protein</fullName>
    </submittedName>
</protein>
<dbReference type="AlphaFoldDB" id="A0A370UC71"/>
<dbReference type="Proteomes" id="UP000254326">
    <property type="component" value="Unassembled WGS sequence"/>
</dbReference>
<dbReference type="EMBL" id="QKRA01000002">
    <property type="protein sequence ID" value="RDL45348.1"/>
    <property type="molecule type" value="Genomic_DNA"/>
</dbReference>
<reference evidence="1 2" key="1">
    <citation type="submission" date="2018-06" db="EMBL/GenBank/DDBJ databases">
        <title>Marinomonas sp. YLB-05 draft genome sequence.</title>
        <authorList>
            <person name="Yu L."/>
            <person name="Tang X."/>
        </authorList>
    </citation>
    <scope>NUCLEOTIDE SEQUENCE [LARGE SCALE GENOMIC DNA]</scope>
    <source>
        <strain evidence="1 2">YLB-05</strain>
    </source>
</reference>